<dbReference type="EMBL" id="JANRMS010003875">
    <property type="protein sequence ID" value="KAJ3513997.1"/>
    <property type="molecule type" value="Genomic_DNA"/>
</dbReference>
<gene>
    <name evidence="1" type="ORF">NM208_g15106</name>
</gene>
<proteinExistence type="predicted"/>
<dbReference type="Proteomes" id="UP001148629">
    <property type="component" value="Unassembled WGS sequence"/>
</dbReference>
<comment type="caution">
    <text evidence="1">The sequence shown here is derived from an EMBL/GenBank/DDBJ whole genome shotgun (WGS) entry which is preliminary data.</text>
</comment>
<sequence length="174" mass="19437">MLRSATGGVGTLRWRRIEFNGCPSRPQHGPCRVTTQQENPPMSIMVAAGEASNKAECFVLPCHASIRLSMLHPWRCLLAPTTYLGADNSLPSAWNGQMRYAAGGLHRKMEETDIMGRRGNTWLMGYWASSAQATQVLAKRVGSGLVESFNRDSWIWKASDFGYMLLRRYQGEVV</sequence>
<protein>
    <submittedName>
        <fullName evidence="1">Uncharacterized protein</fullName>
    </submittedName>
</protein>
<accession>A0ACC1RDZ8</accession>
<evidence type="ECO:0000313" key="1">
    <source>
        <dbReference type="EMBL" id="KAJ3513997.1"/>
    </source>
</evidence>
<keyword evidence="2" id="KW-1185">Reference proteome</keyword>
<reference evidence="1" key="1">
    <citation type="submission" date="2022-08" db="EMBL/GenBank/DDBJ databases">
        <title>Genome Sequence of Fusarium decemcellulare.</title>
        <authorList>
            <person name="Buettner E."/>
        </authorList>
    </citation>
    <scope>NUCLEOTIDE SEQUENCE</scope>
    <source>
        <strain evidence="1">Babe19</strain>
    </source>
</reference>
<name>A0ACC1RDZ8_9HYPO</name>
<evidence type="ECO:0000313" key="2">
    <source>
        <dbReference type="Proteomes" id="UP001148629"/>
    </source>
</evidence>
<organism evidence="1 2">
    <name type="scientific">Fusarium decemcellulare</name>
    <dbReference type="NCBI Taxonomy" id="57161"/>
    <lineage>
        <taxon>Eukaryota</taxon>
        <taxon>Fungi</taxon>
        <taxon>Dikarya</taxon>
        <taxon>Ascomycota</taxon>
        <taxon>Pezizomycotina</taxon>
        <taxon>Sordariomycetes</taxon>
        <taxon>Hypocreomycetidae</taxon>
        <taxon>Hypocreales</taxon>
        <taxon>Nectriaceae</taxon>
        <taxon>Fusarium</taxon>
        <taxon>Fusarium decemcellulare species complex</taxon>
    </lineage>
</organism>